<organism evidence="2 3">
    <name type="scientific">Mesorhizobium salmacidum</name>
    <dbReference type="NCBI Taxonomy" id="3015171"/>
    <lineage>
        <taxon>Bacteria</taxon>
        <taxon>Pseudomonadati</taxon>
        <taxon>Pseudomonadota</taxon>
        <taxon>Alphaproteobacteria</taxon>
        <taxon>Hyphomicrobiales</taxon>
        <taxon>Phyllobacteriaceae</taxon>
        <taxon>Mesorhizobium</taxon>
    </lineage>
</organism>
<keyword evidence="3" id="KW-1185">Reference proteome</keyword>
<protein>
    <submittedName>
        <fullName evidence="2">Class I SAM-dependent methyltransferase</fullName>
    </submittedName>
</protein>
<dbReference type="SUPFAM" id="SSF53335">
    <property type="entry name" value="S-adenosyl-L-methionine-dependent methyltransferases"/>
    <property type="match status" value="1"/>
</dbReference>
<dbReference type="InterPro" id="IPR025714">
    <property type="entry name" value="Methyltranfer_dom"/>
</dbReference>
<evidence type="ECO:0000259" key="1">
    <source>
        <dbReference type="Pfam" id="PF13847"/>
    </source>
</evidence>
<comment type="caution">
    <text evidence="2">The sequence shown here is derived from an EMBL/GenBank/DDBJ whole genome shotgun (WGS) entry which is preliminary data.</text>
</comment>
<dbReference type="PANTHER" id="PTHR43861">
    <property type="entry name" value="TRANS-ACONITATE 2-METHYLTRANSFERASE-RELATED"/>
    <property type="match status" value="1"/>
</dbReference>
<dbReference type="GO" id="GO:0008168">
    <property type="term" value="F:methyltransferase activity"/>
    <property type="evidence" value="ECO:0007669"/>
    <property type="project" value="UniProtKB-KW"/>
</dbReference>
<accession>A0ABU8L179</accession>
<evidence type="ECO:0000313" key="3">
    <source>
        <dbReference type="Proteomes" id="UP001387293"/>
    </source>
</evidence>
<sequence>MPTSGWWEALWPDPAAVLAATGIKPGMDVIDLCSGDGWFTLQIARVARHVTAIDIDGDLLEVARRRLTENGLSNCDFVAGDAYEVASLTARPADFIFMANAFHGVPDQLRLARAVHATLGPSGRFAIVNWHRTPRERTVVLGEPRGPKTELRLSPEQTIAAVEPAGFKLAEMVDVPPYHYGAVFEQAG</sequence>
<dbReference type="Pfam" id="PF13847">
    <property type="entry name" value="Methyltransf_31"/>
    <property type="match status" value="1"/>
</dbReference>
<feature type="domain" description="Methyltransferase" evidence="1">
    <location>
        <begin position="23"/>
        <end position="129"/>
    </location>
</feature>
<gene>
    <name evidence="2" type="ORF">O7A60_22155</name>
</gene>
<reference evidence="2 3" key="1">
    <citation type="submission" date="2022-12" db="EMBL/GenBank/DDBJ databases">
        <authorList>
            <person name="Muema E."/>
        </authorList>
    </citation>
    <scope>NUCLEOTIDE SEQUENCE [LARGE SCALE GENOMIC DNA]</scope>
    <source>
        <strain evidence="3">1326</strain>
    </source>
</reference>
<dbReference type="Proteomes" id="UP001387293">
    <property type="component" value="Unassembled WGS sequence"/>
</dbReference>
<keyword evidence="2" id="KW-0489">Methyltransferase</keyword>
<proteinExistence type="predicted"/>
<dbReference type="InterPro" id="IPR029063">
    <property type="entry name" value="SAM-dependent_MTases_sf"/>
</dbReference>
<keyword evidence="2" id="KW-0808">Transferase</keyword>
<evidence type="ECO:0000313" key="2">
    <source>
        <dbReference type="EMBL" id="MEI9411450.1"/>
    </source>
</evidence>
<dbReference type="CDD" id="cd02440">
    <property type="entry name" value="AdoMet_MTases"/>
    <property type="match status" value="1"/>
</dbReference>
<name>A0ABU8L179_9HYPH</name>
<dbReference type="GO" id="GO:0032259">
    <property type="term" value="P:methylation"/>
    <property type="evidence" value="ECO:0007669"/>
    <property type="project" value="UniProtKB-KW"/>
</dbReference>
<dbReference type="EMBL" id="JAPYKS010000017">
    <property type="protein sequence ID" value="MEI9411450.1"/>
    <property type="molecule type" value="Genomic_DNA"/>
</dbReference>
<dbReference type="Gene3D" id="3.40.50.150">
    <property type="entry name" value="Vaccinia Virus protein VP39"/>
    <property type="match status" value="1"/>
</dbReference>